<protein>
    <recommendedName>
        <fullName evidence="6">Heat-inducible transcription repressor HrcA</fullName>
    </recommendedName>
</protein>
<dbReference type="FunFam" id="1.10.10.10:FF:000049">
    <property type="entry name" value="Heat-inducible transcription repressor HrcA"/>
    <property type="match status" value="1"/>
</dbReference>
<dbReference type="Pfam" id="PF01628">
    <property type="entry name" value="HrcA"/>
    <property type="match status" value="1"/>
</dbReference>
<evidence type="ECO:0000256" key="2">
    <source>
        <dbReference type="ARBA" id="ARBA00023015"/>
    </source>
</evidence>
<feature type="domain" description="Heat-inducible transcription repressor HrcA C-terminal" evidence="7">
    <location>
        <begin position="103"/>
        <end position="340"/>
    </location>
</feature>
<dbReference type="HAMAP" id="MF_00081">
    <property type="entry name" value="HrcA"/>
    <property type="match status" value="1"/>
</dbReference>
<comment type="caution">
    <text evidence="8">The sequence shown here is derived from an EMBL/GenBank/DDBJ whole genome shotgun (WGS) entry which is preliminary data.</text>
</comment>
<name>A0A7X5QZV9_9MICO</name>
<dbReference type="PIRSF" id="PIRSF005485">
    <property type="entry name" value="HrcA"/>
    <property type="match status" value="1"/>
</dbReference>
<keyword evidence="4 6" id="KW-0804">Transcription</keyword>
<sequence>MVSERGLDVLRAIVTDYVESREPVGSKSIVDRHSFGVSAATIRNDMAQLEDEELIVAPHTSSGRIPTDKGYRVFVDKLADRRPLSVAQKQAIESFMAQSADLDDVLSRTVRLLSHLTNQVAVVQYPSLAKNRVRHLELVALSPGRVLSVLIADNGVVEQRSIDLRFEHGAPSHAEAAPISEVALHDLRDRVLTAVGRLDLAAAAEQVRVMLAETLAGSSSDAATGIPSLDAQLLAVIAEQISANRSDRIVMAGTANLVRTENDFSRNLPPLLDAIEEQVVLLKLFGELELDQTGMGISIGRENEAFGLEETSVLSTGYESSAQSISRLAVLGPTRMDYSGNIAAVRAVARYLSRMFGED</sequence>
<organism evidence="8 9">
    <name type="scientific">Lysinibacter cavernae</name>
    <dbReference type="NCBI Taxonomy" id="1640652"/>
    <lineage>
        <taxon>Bacteria</taxon>
        <taxon>Bacillati</taxon>
        <taxon>Actinomycetota</taxon>
        <taxon>Actinomycetes</taxon>
        <taxon>Micrococcales</taxon>
        <taxon>Microbacteriaceae</taxon>
        <taxon>Lysinibacter</taxon>
    </lineage>
</organism>
<dbReference type="InterPro" id="IPR036390">
    <property type="entry name" value="WH_DNA-bd_sf"/>
</dbReference>
<dbReference type="GO" id="GO:0003677">
    <property type="term" value="F:DNA binding"/>
    <property type="evidence" value="ECO:0007669"/>
    <property type="project" value="InterPro"/>
</dbReference>
<evidence type="ECO:0000259" key="7">
    <source>
        <dbReference type="Pfam" id="PF01628"/>
    </source>
</evidence>
<proteinExistence type="inferred from homology"/>
<dbReference type="Gene3D" id="1.10.10.10">
    <property type="entry name" value="Winged helix-like DNA-binding domain superfamily/Winged helix DNA-binding domain"/>
    <property type="match status" value="1"/>
</dbReference>
<evidence type="ECO:0000256" key="4">
    <source>
        <dbReference type="ARBA" id="ARBA00023163"/>
    </source>
</evidence>
<evidence type="ECO:0000313" key="8">
    <source>
        <dbReference type="EMBL" id="NIH53006.1"/>
    </source>
</evidence>
<keyword evidence="3 6" id="KW-0346">Stress response</keyword>
<keyword evidence="2 6" id="KW-0805">Transcription regulation</keyword>
<dbReference type="InterPro" id="IPR023120">
    <property type="entry name" value="WHTH_transcript_rep_HrcA_IDD"/>
</dbReference>
<dbReference type="InterPro" id="IPR036388">
    <property type="entry name" value="WH-like_DNA-bd_sf"/>
</dbReference>
<dbReference type="RefSeq" id="WP_167148272.1">
    <property type="nucleotide sequence ID" value="NZ_JAAMOX010000001.1"/>
</dbReference>
<dbReference type="Proteomes" id="UP000541033">
    <property type="component" value="Unassembled WGS sequence"/>
</dbReference>
<evidence type="ECO:0000256" key="3">
    <source>
        <dbReference type="ARBA" id="ARBA00023016"/>
    </source>
</evidence>
<reference evidence="8 9" key="1">
    <citation type="submission" date="2020-02" db="EMBL/GenBank/DDBJ databases">
        <title>Sequencing the genomes of 1000 actinobacteria strains.</title>
        <authorList>
            <person name="Klenk H.-P."/>
        </authorList>
    </citation>
    <scope>NUCLEOTIDE SEQUENCE [LARGE SCALE GENOMIC DNA]</scope>
    <source>
        <strain evidence="8 9">DSM 27960</strain>
    </source>
</reference>
<keyword evidence="1 6" id="KW-0678">Repressor</keyword>
<comment type="similarity">
    <text evidence="6">Belongs to the HrcA family.</text>
</comment>
<dbReference type="Gene3D" id="3.30.450.40">
    <property type="match status" value="1"/>
</dbReference>
<accession>A0A7X5QZV9</accession>
<dbReference type="AlphaFoldDB" id="A0A7X5QZV9"/>
<dbReference type="Gene3D" id="3.30.390.60">
    <property type="entry name" value="Heat-inducible transcription repressor hrca homolog, domain 3"/>
    <property type="match status" value="1"/>
</dbReference>
<gene>
    <name evidence="6" type="primary">hrcA</name>
    <name evidence="8" type="ORF">FHX76_000874</name>
</gene>
<dbReference type="InterPro" id="IPR002571">
    <property type="entry name" value="HrcA"/>
</dbReference>
<dbReference type="SUPFAM" id="SSF55781">
    <property type="entry name" value="GAF domain-like"/>
    <property type="match status" value="1"/>
</dbReference>
<keyword evidence="9" id="KW-1185">Reference proteome</keyword>
<evidence type="ECO:0000256" key="1">
    <source>
        <dbReference type="ARBA" id="ARBA00022491"/>
    </source>
</evidence>
<dbReference type="InterPro" id="IPR029016">
    <property type="entry name" value="GAF-like_dom_sf"/>
</dbReference>
<evidence type="ECO:0000256" key="5">
    <source>
        <dbReference type="ARBA" id="ARBA00055319"/>
    </source>
</evidence>
<dbReference type="PANTHER" id="PTHR34824:SF1">
    <property type="entry name" value="HEAT-INDUCIBLE TRANSCRIPTION REPRESSOR HRCA"/>
    <property type="match status" value="1"/>
</dbReference>
<dbReference type="PANTHER" id="PTHR34824">
    <property type="entry name" value="HEAT-INDUCIBLE TRANSCRIPTION REPRESSOR HRCA"/>
    <property type="match status" value="1"/>
</dbReference>
<dbReference type="SUPFAM" id="SSF46785">
    <property type="entry name" value="Winged helix' DNA-binding domain"/>
    <property type="match status" value="1"/>
</dbReference>
<dbReference type="InterPro" id="IPR021153">
    <property type="entry name" value="HrcA_C"/>
</dbReference>
<evidence type="ECO:0000256" key="6">
    <source>
        <dbReference type="HAMAP-Rule" id="MF_00081"/>
    </source>
</evidence>
<dbReference type="EMBL" id="JAAMOX010000001">
    <property type="protein sequence ID" value="NIH53006.1"/>
    <property type="molecule type" value="Genomic_DNA"/>
</dbReference>
<dbReference type="NCBIfam" id="TIGR00331">
    <property type="entry name" value="hrcA"/>
    <property type="match status" value="1"/>
</dbReference>
<comment type="function">
    <text evidence="5 6">Negative regulator of class I heat shock genes (grpE-dnaK-dnaJ and groELS operons). Prevents heat-shock induction of these operons.</text>
</comment>
<evidence type="ECO:0000313" key="9">
    <source>
        <dbReference type="Proteomes" id="UP000541033"/>
    </source>
</evidence>
<dbReference type="GO" id="GO:0045892">
    <property type="term" value="P:negative regulation of DNA-templated transcription"/>
    <property type="evidence" value="ECO:0007669"/>
    <property type="project" value="UniProtKB-UniRule"/>
</dbReference>